<dbReference type="KEGG" id="mor:MOC_1581"/>
<dbReference type="EMBL" id="CP003811">
    <property type="protein sequence ID" value="AIQ89336.1"/>
    <property type="molecule type" value="Genomic_DNA"/>
</dbReference>
<accession>A0A089NN45</accession>
<sequence>MAKLRDEGRAWNMVGGDDFMAVPTYMLLNGSERDQELAREILRLTRELRVVLGQFAMYRSLTSDREFGEACDNSSAVDVLRVLVGALLRTIVVSITAIFDTDPQTSNIKKIIKQAIDKRGLEFLGKMHASKGNTPAFERSLGRLTDYRRRLNKGELHQTIARLMHVRNTVVAHFDANPMAAPGGRRAVVSDVRNAVAAATIIVGEANVLILGRAVAFPPLRELLREEAGGLKSTLMRGLHSEAPDRRSAALPSGEPADAITGPVAHEMADGGVAPRPANALA</sequence>
<organism evidence="3 4">
    <name type="scientific">Methylobacterium oryzae CBMB20</name>
    <dbReference type="NCBI Taxonomy" id="693986"/>
    <lineage>
        <taxon>Bacteria</taxon>
        <taxon>Pseudomonadati</taxon>
        <taxon>Pseudomonadota</taxon>
        <taxon>Alphaproteobacteria</taxon>
        <taxon>Hyphomicrobiales</taxon>
        <taxon>Methylobacteriaceae</taxon>
        <taxon>Methylobacterium</taxon>
    </lineage>
</organism>
<dbReference type="RefSeq" id="WP_139231707.1">
    <property type="nucleotide sequence ID" value="NZ_CP003811.1"/>
</dbReference>
<evidence type="ECO:0000313" key="4">
    <source>
        <dbReference type="Proteomes" id="UP000029492"/>
    </source>
</evidence>
<evidence type="ECO:0000313" key="3">
    <source>
        <dbReference type="EMBL" id="AIQ89336.1"/>
    </source>
</evidence>
<feature type="compositionally biased region" description="Basic and acidic residues" evidence="1">
    <location>
        <begin position="239"/>
        <end position="248"/>
    </location>
</feature>
<evidence type="ECO:0000259" key="2">
    <source>
        <dbReference type="Pfam" id="PF18734"/>
    </source>
</evidence>
<evidence type="ECO:0000256" key="1">
    <source>
        <dbReference type="SAM" id="MobiDB-lite"/>
    </source>
</evidence>
<dbReference type="HOGENOM" id="CLU_986276_0_0_5"/>
<feature type="region of interest" description="Disordered" evidence="1">
    <location>
        <begin position="237"/>
        <end position="261"/>
    </location>
</feature>
<dbReference type="AlphaFoldDB" id="A0A089NN45"/>
<dbReference type="Proteomes" id="UP000029492">
    <property type="component" value="Chromosome"/>
</dbReference>
<dbReference type="STRING" id="693986.MOC_1581"/>
<dbReference type="InterPro" id="IPR040704">
    <property type="entry name" value="HEPN_AbiU2"/>
</dbReference>
<keyword evidence="4" id="KW-1185">Reference proteome</keyword>
<name>A0A089NN45_9HYPH</name>
<reference evidence="3 4" key="1">
    <citation type="journal article" date="2014" name="PLoS ONE">
        <title>Genome Information of Methylobacterium oryzae, a Plant-Probiotic Methylotroph in the Phyllosphere.</title>
        <authorList>
            <person name="Kwak M.J."/>
            <person name="Jeong H."/>
            <person name="Madhaiyan M."/>
            <person name="Lee Y."/>
            <person name="Sa T.M."/>
            <person name="Oh T.K."/>
            <person name="Kim J.F."/>
        </authorList>
    </citation>
    <scope>NUCLEOTIDE SEQUENCE [LARGE SCALE GENOMIC DNA]</scope>
    <source>
        <strain evidence="3 4">CBMB20</strain>
    </source>
</reference>
<gene>
    <name evidence="3" type="ORF">MOC_1581</name>
</gene>
<dbReference type="Pfam" id="PF18734">
    <property type="entry name" value="HEPN_AbiU2"/>
    <property type="match status" value="1"/>
</dbReference>
<proteinExistence type="predicted"/>
<protein>
    <submittedName>
        <fullName evidence="3">Protein of unassigned function</fullName>
    </submittedName>
</protein>
<feature type="domain" description="HEPN AbiU2-like" evidence="2">
    <location>
        <begin position="35"/>
        <end position="228"/>
    </location>
</feature>